<evidence type="ECO:0000256" key="1">
    <source>
        <dbReference type="SAM" id="MobiDB-lite"/>
    </source>
</evidence>
<organism evidence="2">
    <name type="scientific">marine sediment metagenome</name>
    <dbReference type="NCBI Taxonomy" id="412755"/>
    <lineage>
        <taxon>unclassified sequences</taxon>
        <taxon>metagenomes</taxon>
        <taxon>ecological metagenomes</taxon>
    </lineage>
</organism>
<dbReference type="AlphaFoldDB" id="A0A0F9BNS0"/>
<evidence type="ECO:0000313" key="2">
    <source>
        <dbReference type="EMBL" id="KKL15482.1"/>
    </source>
</evidence>
<sequence length="62" mass="6851">MSNGAGKGSRYRPVNKKLYDENYDKIFGRKKDVGSDRSDKRGLGKEETNNDVVLGKDNAGNS</sequence>
<gene>
    <name evidence="2" type="ORF">LCGC14_2505190</name>
</gene>
<comment type="caution">
    <text evidence="2">The sequence shown here is derived from an EMBL/GenBank/DDBJ whole genome shotgun (WGS) entry which is preliminary data.</text>
</comment>
<protein>
    <submittedName>
        <fullName evidence="2">Uncharacterized protein</fullName>
    </submittedName>
</protein>
<feature type="region of interest" description="Disordered" evidence="1">
    <location>
        <begin position="1"/>
        <end position="62"/>
    </location>
</feature>
<proteinExistence type="predicted"/>
<dbReference type="EMBL" id="LAZR01040051">
    <property type="protein sequence ID" value="KKL15482.1"/>
    <property type="molecule type" value="Genomic_DNA"/>
</dbReference>
<feature type="compositionally biased region" description="Basic and acidic residues" evidence="1">
    <location>
        <begin position="17"/>
        <end position="48"/>
    </location>
</feature>
<accession>A0A0F9BNS0</accession>
<name>A0A0F9BNS0_9ZZZZ</name>
<reference evidence="2" key="1">
    <citation type="journal article" date="2015" name="Nature">
        <title>Complex archaea that bridge the gap between prokaryotes and eukaryotes.</title>
        <authorList>
            <person name="Spang A."/>
            <person name="Saw J.H."/>
            <person name="Jorgensen S.L."/>
            <person name="Zaremba-Niedzwiedzka K."/>
            <person name="Martijn J."/>
            <person name="Lind A.E."/>
            <person name="van Eijk R."/>
            <person name="Schleper C."/>
            <person name="Guy L."/>
            <person name="Ettema T.J."/>
        </authorList>
    </citation>
    <scope>NUCLEOTIDE SEQUENCE</scope>
</reference>